<dbReference type="InterPro" id="IPR050356">
    <property type="entry name" value="SulA_CellDiv_inhibitor"/>
</dbReference>
<dbReference type="RefSeq" id="WP_092425920.1">
    <property type="nucleotide sequence ID" value="NZ_FPCK01000003.1"/>
</dbReference>
<dbReference type="CDD" id="cd03468">
    <property type="entry name" value="PolY_like"/>
    <property type="match status" value="1"/>
</dbReference>
<dbReference type="GO" id="GO:0003887">
    <property type="term" value="F:DNA-directed DNA polymerase activity"/>
    <property type="evidence" value="ECO:0007669"/>
    <property type="project" value="UniProtKB-EC"/>
</dbReference>
<sequence length="556" mass="62212">MALQRSLLSPAAKAGMERRFLSLFLPNWPTDYLKRREPGLGGPLALYEKVKGGLRLAAMDTEAAASSLRIGQSLADARALVPRLIVKEINRPVLEAGFADLADWHSNTSPLVSVLTDLNPFGDLILDVTGVPHLFDGEKAMLDMVVNRLGRLGYTASGAIAPTIGGAWAASHFAPGRIISPAGLARFMDALPVAALRLNADQVATLTQMGLTTISQVRHRPRRRLQAVLEQSFLIRLDQAYGHVEERMTPRLPAVEQFVERRFFEPISLLDDVLGIAENLAERLCAQLETHGLGAHTFHLFLYRVDHKVMTLSLNAARLTRDASHIASLFRHRAEKLESENYDPGFGIDLVRLAASSLDKLNAAQLGAFDTENGAEDIDRLADRLGSRLGSDAVLKIDFVQSHIPERATRLIPALTAELSTFRDWPKQRRPMRLLPLPEPVRINAEVPHGLPASMIWRRRTYRLVKGAGPERIGAEWWRSRKRLELVEPEEAKEPEQGEKPQQVPYIPNLTLFDPSADTRDYYLVEDEDGHRYWVFRLGFYSNDIGASWYLHGFFP</sequence>
<dbReference type="STRING" id="429728.SAMN05216456_3009"/>
<protein>
    <submittedName>
        <fullName evidence="3">Protein ImuB</fullName>
    </submittedName>
</protein>
<evidence type="ECO:0000256" key="1">
    <source>
        <dbReference type="ARBA" id="ARBA00022763"/>
    </source>
</evidence>
<dbReference type="InterPro" id="IPR017961">
    <property type="entry name" value="DNA_pol_Y-fam_little_finger"/>
</dbReference>
<dbReference type="PANTHER" id="PTHR35369">
    <property type="entry name" value="BLR3025 PROTEIN-RELATED"/>
    <property type="match status" value="1"/>
</dbReference>
<evidence type="ECO:0000259" key="2">
    <source>
        <dbReference type="Pfam" id="PF11799"/>
    </source>
</evidence>
<dbReference type="EMBL" id="FPCK01000003">
    <property type="protein sequence ID" value="SFV37607.1"/>
    <property type="molecule type" value="Genomic_DNA"/>
</dbReference>
<organism evidence="3 4">
    <name type="scientific">Devosia crocina</name>
    <dbReference type="NCBI Taxonomy" id="429728"/>
    <lineage>
        <taxon>Bacteria</taxon>
        <taxon>Pseudomonadati</taxon>
        <taxon>Pseudomonadota</taxon>
        <taxon>Alphaproteobacteria</taxon>
        <taxon>Hyphomicrobiales</taxon>
        <taxon>Devosiaceae</taxon>
        <taxon>Devosia</taxon>
    </lineage>
</organism>
<dbReference type="InterPro" id="IPR043502">
    <property type="entry name" value="DNA/RNA_pol_sf"/>
</dbReference>
<dbReference type="Gene3D" id="3.30.1490.100">
    <property type="entry name" value="DNA polymerase, Y-family, little finger domain"/>
    <property type="match status" value="1"/>
</dbReference>
<reference evidence="3 4" key="1">
    <citation type="submission" date="2016-10" db="EMBL/GenBank/DDBJ databases">
        <authorList>
            <person name="de Groot N.N."/>
        </authorList>
    </citation>
    <scope>NUCLEOTIDE SEQUENCE [LARGE SCALE GENOMIC DNA]</scope>
    <source>
        <strain evidence="3 4">IPL20</strain>
    </source>
</reference>
<dbReference type="GO" id="GO:0006281">
    <property type="term" value="P:DNA repair"/>
    <property type="evidence" value="ECO:0007669"/>
    <property type="project" value="InterPro"/>
</dbReference>
<keyword evidence="4" id="KW-1185">Reference proteome</keyword>
<dbReference type="Proteomes" id="UP000199074">
    <property type="component" value="Unassembled WGS sequence"/>
</dbReference>
<keyword evidence="1" id="KW-0227">DNA damage</keyword>
<dbReference type="AlphaFoldDB" id="A0A1I7NSG8"/>
<dbReference type="GO" id="GO:0003684">
    <property type="term" value="F:damaged DNA binding"/>
    <property type="evidence" value="ECO:0007669"/>
    <property type="project" value="InterPro"/>
</dbReference>
<dbReference type="InterPro" id="IPR036775">
    <property type="entry name" value="DNA_pol_Y-fam_lit_finger_sf"/>
</dbReference>
<dbReference type="PANTHER" id="PTHR35369:SF2">
    <property type="entry name" value="BLR3025 PROTEIN"/>
    <property type="match status" value="1"/>
</dbReference>
<feature type="domain" description="DNA polymerase Y-family little finger" evidence="2">
    <location>
        <begin position="259"/>
        <end position="366"/>
    </location>
</feature>
<dbReference type="Pfam" id="PF11799">
    <property type="entry name" value="IMS_C"/>
    <property type="match status" value="1"/>
</dbReference>
<dbReference type="SUPFAM" id="SSF56672">
    <property type="entry name" value="DNA/RNA polymerases"/>
    <property type="match status" value="1"/>
</dbReference>
<evidence type="ECO:0000313" key="3">
    <source>
        <dbReference type="EMBL" id="SFV37607.1"/>
    </source>
</evidence>
<dbReference type="OrthoDB" id="9788640at2"/>
<gene>
    <name evidence="3" type="ORF">SAMN05216456_3009</name>
</gene>
<name>A0A1I7NSG8_9HYPH</name>
<evidence type="ECO:0000313" key="4">
    <source>
        <dbReference type="Proteomes" id="UP000199074"/>
    </source>
</evidence>
<accession>A0A1I7NSG8</accession>
<proteinExistence type="predicted"/>